<evidence type="ECO:0000313" key="2">
    <source>
        <dbReference type="Proteomes" id="UP001623592"/>
    </source>
</evidence>
<comment type="caution">
    <text evidence="1">The sequence shown here is derived from an EMBL/GenBank/DDBJ whole genome shotgun (WGS) entry which is preliminary data.</text>
</comment>
<dbReference type="Proteomes" id="UP001623592">
    <property type="component" value="Unassembled WGS sequence"/>
</dbReference>
<evidence type="ECO:0000313" key="1">
    <source>
        <dbReference type="EMBL" id="MFL0250508.1"/>
    </source>
</evidence>
<accession>A0ABW8TFR7</accession>
<dbReference type="RefSeq" id="WP_406787174.1">
    <property type="nucleotide sequence ID" value="NZ_JBJIAA010000006.1"/>
</dbReference>
<dbReference type="EMBL" id="JBJIAA010000006">
    <property type="protein sequence ID" value="MFL0250508.1"/>
    <property type="molecule type" value="Genomic_DNA"/>
</dbReference>
<gene>
    <name evidence="1" type="ORF">ACJDT4_08750</name>
</gene>
<reference evidence="1 2" key="1">
    <citation type="submission" date="2024-11" db="EMBL/GenBank/DDBJ databases">
        <authorList>
            <person name="Heng Y.C."/>
            <person name="Lim A.C.H."/>
            <person name="Lee J.K.Y."/>
            <person name="Kittelmann S."/>
        </authorList>
    </citation>
    <scope>NUCLEOTIDE SEQUENCE [LARGE SCALE GENOMIC DNA]</scope>
    <source>
        <strain evidence="1 2">WILCCON 0114</strain>
    </source>
</reference>
<sequence>MIVDTSVSMALKNEFGKYDIKGMNLFKIEETNSLFKSVKLKLKNKNTVMVQLKCPLCGKLHAFNYCVSNIVNQEIIVCGCKTLGIPVLFIGEDKKIRQRVMQYNKAIKEIYAIF</sequence>
<keyword evidence="2" id="KW-1185">Reference proteome</keyword>
<organism evidence="1 2">
    <name type="scientific">Clostridium neuense</name>
    <dbReference type="NCBI Taxonomy" id="1728934"/>
    <lineage>
        <taxon>Bacteria</taxon>
        <taxon>Bacillati</taxon>
        <taxon>Bacillota</taxon>
        <taxon>Clostridia</taxon>
        <taxon>Eubacteriales</taxon>
        <taxon>Clostridiaceae</taxon>
        <taxon>Clostridium</taxon>
    </lineage>
</organism>
<name>A0ABW8TFR7_9CLOT</name>
<protein>
    <submittedName>
        <fullName evidence="1">Uncharacterized protein</fullName>
    </submittedName>
</protein>
<proteinExistence type="predicted"/>